<proteinExistence type="predicted"/>
<protein>
    <submittedName>
        <fullName evidence="1">Atp18 subunit J of the mitochondrial F1F0 ATP synthase</fullName>
    </submittedName>
</protein>
<evidence type="ECO:0000313" key="2">
    <source>
        <dbReference type="Proteomes" id="UP001150538"/>
    </source>
</evidence>
<dbReference type="PANTHER" id="PTHR28060">
    <property type="entry name" value="ATP SYNTHASE SUBUNIT J, MITOCHONDRIAL"/>
    <property type="match status" value="1"/>
</dbReference>
<name>A0A9W8A1U9_9FUNG</name>
<dbReference type="Proteomes" id="UP001150538">
    <property type="component" value="Unassembled WGS sequence"/>
</dbReference>
<sequence>MPAFKAPFWKMMHPFILGGAGTLLLISKLQDSMLKGPTYANDPRNPYYAELQAAKHKEEGH</sequence>
<dbReference type="GO" id="GO:0045259">
    <property type="term" value="C:proton-transporting ATP synthase complex"/>
    <property type="evidence" value="ECO:0007669"/>
    <property type="project" value="InterPro"/>
</dbReference>
<comment type="caution">
    <text evidence="1">The sequence shown here is derived from an EMBL/GenBank/DDBJ whole genome shotgun (WGS) entry which is preliminary data.</text>
</comment>
<dbReference type="OrthoDB" id="5520611at2759"/>
<dbReference type="AlphaFoldDB" id="A0A9W8A1U9"/>
<organism evidence="1 2">
    <name type="scientific">Mycoemilia scoparia</name>
    <dbReference type="NCBI Taxonomy" id="417184"/>
    <lineage>
        <taxon>Eukaryota</taxon>
        <taxon>Fungi</taxon>
        <taxon>Fungi incertae sedis</taxon>
        <taxon>Zoopagomycota</taxon>
        <taxon>Kickxellomycotina</taxon>
        <taxon>Kickxellomycetes</taxon>
        <taxon>Kickxellales</taxon>
        <taxon>Kickxellaceae</taxon>
        <taxon>Mycoemilia</taxon>
    </lineage>
</organism>
<evidence type="ECO:0000313" key="1">
    <source>
        <dbReference type="EMBL" id="KAJ1921038.1"/>
    </source>
</evidence>
<keyword evidence="2" id="KW-1185">Reference proteome</keyword>
<gene>
    <name evidence="1" type="primary">ATP18</name>
    <name evidence="1" type="ORF">H4219_000896</name>
</gene>
<dbReference type="GO" id="GO:0046933">
    <property type="term" value="F:proton-transporting ATP synthase activity, rotational mechanism"/>
    <property type="evidence" value="ECO:0007669"/>
    <property type="project" value="TreeGrafter"/>
</dbReference>
<dbReference type="PANTHER" id="PTHR28060:SF1">
    <property type="entry name" value="ATP SYNTHASE SUBUNIT J, MITOCHONDRIAL"/>
    <property type="match status" value="1"/>
</dbReference>
<dbReference type="EMBL" id="JANBPU010000007">
    <property type="protein sequence ID" value="KAJ1921038.1"/>
    <property type="molecule type" value="Genomic_DNA"/>
</dbReference>
<dbReference type="InterPro" id="IPR006995">
    <property type="entry name" value="ATP_synth_F0_jsu"/>
</dbReference>
<dbReference type="Pfam" id="PF04911">
    <property type="entry name" value="ATP-synt_J"/>
    <property type="match status" value="1"/>
</dbReference>
<accession>A0A9W8A1U9</accession>
<reference evidence="1" key="1">
    <citation type="submission" date="2022-07" db="EMBL/GenBank/DDBJ databases">
        <title>Phylogenomic reconstructions and comparative analyses of Kickxellomycotina fungi.</title>
        <authorList>
            <person name="Reynolds N.K."/>
            <person name="Stajich J.E."/>
            <person name="Barry K."/>
            <person name="Grigoriev I.V."/>
            <person name="Crous P."/>
            <person name="Smith M.E."/>
        </authorList>
    </citation>
    <scope>NUCLEOTIDE SEQUENCE</scope>
    <source>
        <strain evidence="1">NBRC 100468</strain>
    </source>
</reference>